<gene>
    <name evidence="2" type="ORF">MYCIT1_LOCUS12101</name>
</gene>
<dbReference type="InterPro" id="IPR039960">
    <property type="entry name" value="MCP1"/>
</dbReference>
<accession>A0AAD2H603</accession>
<dbReference type="EMBL" id="CAVNYO010000138">
    <property type="protein sequence ID" value="CAK5268818.1"/>
    <property type="molecule type" value="Genomic_DNA"/>
</dbReference>
<dbReference type="PANTHER" id="PTHR38409:SF1">
    <property type="entry name" value="MITOCHONDRIAL ADAPTER PROTEIN MCP1"/>
    <property type="match status" value="1"/>
</dbReference>
<sequence>MYGPSDGGFRKHALPVITKCIHGSAPFLTTFLLIHLSAPLLANLGGSSLASQTLLLGREYYQTELGEKYLLLGPIVLHTVSGLAKRLISPSKVPPRPWTSLLSITGYGTMLFFLPIHFSTHRVSPSNPIAPIHALSPSELDFEYIKFGLNSWPWRSAFLYGGLVVFALLHAADGERILFNTYLGPALGRIKASTRKGMIAAVMGAVALPVLTGLYFLSQEPEMIFASMADRFHASFVSSMWYRL</sequence>
<feature type="transmembrane region" description="Helical" evidence="1">
    <location>
        <begin position="27"/>
        <end position="49"/>
    </location>
</feature>
<reference evidence="2" key="1">
    <citation type="submission" date="2023-11" db="EMBL/GenBank/DDBJ databases">
        <authorList>
            <person name="De Vega J J."/>
            <person name="De Vega J J."/>
        </authorList>
    </citation>
    <scope>NUCLEOTIDE SEQUENCE</scope>
</reference>
<evidence type="ECO:0000313" key="2">
    <source>
        <dbReference type="EMBL" id="CAK5268818.1"/>
    </source>
</evidence>
<evidence type="ECO:0000313" key="3">
    <source>
        <dbReference type="Proteomes" id="UP001295794"/>
    </source>
</evidence>
<evidence type="ECO:0008006" key="4">
    <source>
        <dbReference type="Google" id="ProtNLM"/>
    </source>
</evidence>
<dbReference type="AlphaFoldDB" id="A0AAD2H603"/>
<dbReference type="GO" id="GO:0016020">
    <property type="term" value="C:membrane"/>
    <property type="evidence" value="ECO:0007669"/>
    <property type="project" value="InterPro"/>
</dbReference>
<proteinExistence type="predicted"/>
<organism evidence="2 3">
    <name type="scientific">Mycena citricolor</name>
    <dbReference type="NCBI Taxonomy" id="2018698"/>
    <lineage>
        <taxon>Eukaryota</taxon>
        <taxon>Fungi</taxon>
        <taxon>Dikarya</taxon>
        <taxon>Basidiomycota</taxon>
        <taxon>Agaricomycotina</taxon>
        <taxon>Agaricomycetes</taxon>
        <taxon>Agaricomycetidae</taxon>
        <taxon>Agaricales</taxon>
        <taxon>Marasmiineae</taxon>
        <taxon>Mycenaceae</taxon>
        <taxon>Mycena</taxon>
    </lineage>
</organism>
<dbReference type="InterPro" id="IPR034804">
    <property type="entry name" value="SQR/QFR_C/D"/>
</dbReference>
<keyword evidence="3" id="KW-1185">Reference proteome</keyword>
<keyword evidence="1" id="KW-0812">Transmembrane</keyword>
<dbReference type="PANTHER" id="PTHR38409">
    <property type="entry name" value="MDM10-COMPLEMENTING PROTEIN 1"/>
    <property type="match status" value="1"/>
</dbReference>
<feature type="transmembrane region" description="Helical" evidence="1">
    <location>
        <begin position="197"/>
        <end position="217"/>
    </location>
</feature>
<keyword evidence="1" id="KW-1133">Transmembrane helix</keyword>
<dbReference type="SUPFAM" id="SSF81343">
    <property type="entry name" value="Fumarate reductase respiratory complex transmembrane subunits"/>
    <property type="match status" value="1"/>
</dbReference>
<protein>
    <recommendedName>
        <fullName evidence="4">Mitochondrial adapter protein MCP1 transmembrane domain-containing protein</fullName>
    </recommendedName>
</protein>
<feature type="transmembrane region" description="Helical" evidence="1">
    <location>
        <begin position="100"/>
        <end position="118"/>
    </location>
</feature>
<comment type="caution">
    <text evidence="2">The sequence shown here is derived from an EMBL/GenBank/DDBJ whole genome shotgun (WGS) entry which is preliminary data.</text>
</comment>
<dbReference type="Proteomes" id="UP001295794">
    <property type="component" value="Unassembled WGS sequence"/>
</dbReference>
<dbReference type="GO" id="GO:0055088">
    <property type="term" value="P:lipid homeostasis"/>
    <property type="evidence" value="ECO:0007669"/>
    <property type="project" value="InterPro"/>
</dbReference>
<keyword evidence="1" id="KW-0472">Membrane</keyword>
<evidence type="ECO:0000256" key="1">
    <source>
        <dbReference type="SAM" id="Phobius"/>
    </source>
</evidence>
<name>A0AAD2H603_9AGAR</name>